<evidence type="ECO:0000256" key="3">
    <source>
        <dbReference type="ARBA" id="ARBA00022563"/>
    </source>
</evidence>
<proteinExistence type="predicted"/>
<dbReference type="FunFam" id="3.10.410.10:FF:000001">
    <property type="entry name" value="Putative formate--tetrahydrofolate ligase"/>
    <property type="match status" value="1"/>
</dbReference>
<evidence type="ECO:0000256" key="2">
    <source>
        <dbReference type="ARBA" id="ARBA00012295"/>
    </source>
</evidence>
<dbReference type="EMBL" id="BGPR01065766">
    <property type="protein sequence ID" value="GBO40519.1"/>
    <property type="molecule type" value="Genomic_DNA"/>
</dbReference>
<dbReference type="EC" id="6.3.4.3" evidence="2"/>
<keyword evidence="9" id="KW-1185">Reference proteome</keyword>
<evidence type="ECO:0000256" key="5">
    <source>
        <dbReference type="ARBA" id="ARBA00022741"/>
    </source>
</evidence>
<dbReference type="GO" id="GO:0005524">
    <property type="term" value="F:ATP binding"/>
    <property type="evidence" value="ECO:0007669"/>
    <property type="project" value="UniProtKB-KW"/>
</dbReference>
<accession>A0A4Y2WTJ3</accession>
<evidence type="ECO:0000313" key="8">
    <source>
        <dbReference type="EMBL" id="GBO40519.1"/>
    </source>
</evidence>
<keyword evidence="5" id="KW-0547">Nucleotide-binding</keyword>
<comment type="pathway">
    <text evidence="1">One-carbon metabolism; tetrahydrofolate interconversion.</text>
</comment>
<dbReference type="InterPro" id="IPR027417">
    <property type="entry name" value="P-loop_NTPase"/>
</dbReference>
<feature type="non-terminal residue" evidence="8">
    <location>
        <position position="1"/>
    </location>
</feature>
<evidence type="ECO:0000256" key="4">
    <source>
        <dbReference type="ARBA" id="ARBA00022598"/>
    </source>
</evidence>
<dbReference type="Pfam" id="PF01268">
    <property type="entry name" value="FTHFS"/>
    <property type="match status" value="1"/>
</dbReference>
<evidence type="ECO:0000256" key="6">
    <source>
        <dbReference type="ARBA" id="ARBA00022840"/>
    </source>
</evidence>
<keyword evidence="6" id="KW-0067">ATP-binding</keyword>
<dbReference type="EMBL" id="BGPR01065743">
    <property type="protein sequence ID" value="GBO40495.1"/>
    <property type="molecule type" value="Genomic_DNA"/>
</dbReference>
<dbReference type="AlphaFoldDB" id="A0A4Y2WTJ3"/>
<name>A0A4Y2WTJ3_ARAVE</name>
<evidence type="ECO:0000256" key="1">
    <source>
        <dbReference type="ARBA" id="ARBA00004777"/>
    </source>
</evidence>
<evidence type="ECO:0000313" key="7">
    <source>
        <dbReference type="EMBL" id="GBO40495.1"/>
    </source>
</evidence>
<evidence type="ECO:0000313" key="9">
    <source>
        <dbReference type="Proteomes" id="UP000499080"/>
    </source>
</evidence>
<dbReference type="InterPro" id="IPR000559">
    <property type="entry name" value="Formate_THF_ligase"/>
</dbReference>
<organism evidence="8 9">
    <name type="scientific">Araneus ventricosus</name>
    <name type="common">Orbweaver spider</name>
    <name type="synonym">Epeira ventricosa</name>
    <dbReference type="NCBI Taxonomy" id="182803"/>
    <lineage>
        <taxon>Eukaryota</taxon>
        <taxon>Metazoa</taxon>
        <taxon>Ecdysozoa</taxon>
        <taxon>Arthropoda</taxon>
        <taxon>Chelicerata</taxon>
        <taxon>Arachnida</taxon>
        <taxon>Araneae</taxon>
        <taxon>Araneomorphae</taxon>
        <taxon>Entelegynae</taxon>
        <taxon>Araneoidea</taxon>
        <taxon>Araneidae</taxon>
        <taxon>Araneus</taxon>
    </lineage>
</organism>
<comment type="caution">
    <text evidence="8">The sequence shown here is derived from an EMBL/GenBank/DDBJ whole genome shotgun (WGS) entry which is preliminary data.</text>
</comment>
<reference evidence="8 9" key="1">
    <citation type="journal article" date="2019" name="Sci. Rep.">
        <title>Orb-weaving spider Araneus ventricosus genome elucidates the spidroin gene catalogue.</title>
        <authorList>
            <person name="Kono N."/>
            <person name="Nakamura H."/>
            <person name="Ohtoshi R."/>
            <person name="Moran D.A.P."/>
            <person name="Shinohara A."/>
            <person name="Yoshida Y."/>
            <person name="Fujiwara M."/>
            <person name="Mori M."/>
            <person name="Tomita M."/>
            <person name="Arakawa K."/>
        </authorList>
    </citation>
    <scope>NUCLEOTIDE SEQUENCE [LARGE SCALE GENOMIC DNA]</scope>
</reference>
<keyword evidence="3" id="KW-0554">One-carbon metabolism</keyword>
<sequence>NLELVQKGYCNLAKHIEISSTFGLPVIVALNAFSTDTEAELALVKELAEKDGAFRCVICSHFSEGSKGAKDLAEAVVAACAQTNKFKFLYNLESSLEQKIETIAKQIYGADGIEFKGNSKEKMELFEKQGFGNLPVCMAKTPLSLSDNPAKKGVPKNFTIPIQDIKLSAGAGFVYPLLGAVTTMPGLSTRPCFYDIDIDADTGEIEGLS</sequence>
<gene>
    <name evidence="8" type="primary">Mthfd1_3</name>
    <name evidence="7" type="synonym">Mthfd1_1</name>
    <name evidence="8" type="ORF">AVEN_58209_1</name>
    <name evidence="7" type="ORF">AVEN_99130_1</name>
</gene>
<dbReference type="SUPFAM" id="SSF52540">
    <property type="entry name" value="P-loop containing nucleoside triphosphate hydrolases"/>
    <property type="match status" value="1"/>
</dbReference>
<dbReference type="Proteomes" id="UP000499080">
    <property type="component" value="Unassembled WGS sequence"/>
</dbReference>
<protein>
    <recommendedName>
        <fullName evidence="2">formate--tetrahydrofolate ligase</fullName>
        <ecNumber evidence="2">6.3.4.3</ecNumber>
    </recommendedName>
</protein>
<dbReference type="OrthoDB" id="1845775at2759"/>
<dbReference type="GO" id="GO:0004329">
    <property type="term" value="F:formate-tetrahydrofolate ligase activity"/>
    <property type="evidence" value="ECO:0007669"/>
    <property type="project" value="UniProtKB-EC"/>
</dbReference>
<keyword evidence="4" id="KW-0436">Ligase</keyword>
<dbReference type="Gene3D" id="3.10.410.10">
    <property type="entry name" value="Formyltetrahydrofolate synthetase, domain 3"/>
    <property type="match status" value="1"/>
</dbReference>
<dbReference type="GO" id="GO:0006730">
    <property type="term" value="P:one-carbon metabolic process"/>
    <property type="evidence" value="ECO:0007669"/>
    <property type="project" value="UniProtKB-KW"/>
</dbReference>
<dbReference type="Gene3D" id="3.40.50.300">
    <property type="entry name" value="P-loop containing nucleotide triphosphate hydrolases"/>
    <property type="match status" value="1"/>
</dbReference>